<protein>
    <submittedName>
        <fullName evidence="1">Uncharacterized protein</fullName>
    </submittedName>
</protein>
<evidence type="ECO:0000313" key="2">
    <source>
        <dbReference type="Proteomes" id="UP000008207"/>
    </source>
</evidence>
<dbReference type="Proteomes" id="UP000008207">
    <property type="component" value="Chromosome"/>
</dbReference>
<dbReference type="AlphaFoldDB" id="B8ITK8"/>
<keyword evidence="2" id="KW-1185">Reference proteome</keyword>
<dbReference type="STRING" id="460265.Mnod_4045"/>
<dbReference type="EMBL" id="CP001349">
    <property type="protein sequence ID" value="ACL58924.1"/>
    <property type="molecule type" value="Genomic_DNA"/>
</dbReference>
<name>B8ITK8_METNO</name>
<evidence type="ECO:0000313" key="1">
    <source>
        <dbReference type="EMBL" id="ACL58924.1"/>
    </source>
</evidence>
<accession>B8ITK8</accession>
<sequence>MRDVLGIYARLHDETGWGMGSAGPLTEDYIRRLRTRSGAGGR</sequence>
<organism evidence="1 2">
    <name type="scientific">Methylobacterium nodulans (strain LMG 21967 / CNCM I-2342 / ORS 2060)</name>
    <dbReference type="NCBI Taxonomy" id="460265"/>
    <lineage>
        <taxon>Bacteria</taxon>
        <taxon>Pseudomonadati</taxon>
        <taxon>Pseudomonadota</taxon>
        <taxon>Alphaproteobacteria</taxon>
        <taxon>Hyphomicrobiales</taxon>
        <taxon>Methylobacteriaceae</taxon>
        <taxon>Methylobacterium</taxon>
    </lineage>
</organism>
<dbReference type="HOGENOM" id="CLU_3253951_0_0_5"/>
<gene>
    <name evidence="1" type="ordered locus">Mnod_4045</name>
</gene>
<dbReference type="KEGG" id="mno:Mnod_4045"/>
<proteinExistence type="predicted"/>
<reference evidence="1 2" key="1">
    <citation type="submission" date="2009-01" db="EMBL/GenBank/DDBJ databases">
        <title>Complete sequence of chromosome of Methylobacterium nodulans ORS 2060.</title>
        <authorList>
            <consortium name="US DOE Joint Genome Institute"/>
            <person name="Lucas S."/>
            <person name="Copeland A."/>
            <person name="Lapidus A."/>
            <person name="Glavina del Rio T."/>
            <person name="Dalin E."/>
            <person name="Tice H."/>
            <person name="Bruce D."/>
            <person name="Goodwin L."/>
            <person name="Pitluck S."/>
            <person name="Sims D."/>
            <person name="Brettin T."/>
            <person name="Detter J.C."/>
            <person name="Han C."/>
            <person name="Larimer F."/>
            <person name="Land M."/>
            <person name="Hauser L."/>
            <person name="Kyrpides N."/>
            <person name="Ivanova N."/>
            <person name="Marx C.J."/>
            <person name="Richardson P."/>
        </authorList>
    </citation>
    <scope>NUCLEOTIDE SEQUENCE [LARGE SCALE GENOMIC DNA]</scope>
    <source>
        <strain evidence="2">LMG 21967 / CNCM I-2342 / ORS 2060</strain>
    </source>
</reference>